<gene>
    <name evidence="3" type="ORF">IQ16_07617</name>
</gene>
<accession>A0A562QVU7</accession>
<dbReference type="Proteomes" id="UP000316291">
    <property type="component" value="Unassembled WGS sequence"/>
</dbReference>
<evidence type="ECO:0000259" key="2">
    <source>
        <dbReference type="Pfam" id="PF00534"/>
    </source>
</evidence>
<dbReference type="InterPro" id="IPR001296">
    <property type="entry name" value="Glyco_trans_1"/>
</dbReference>
<feature type="domain" description="Glycosyl transferase family 1" evidence="2">
    <location>
        <begin position="213"/>
        <end position="342"/>
    </location>
</feature>
<dbReference type="CDD" id="cd03809">
    <property type="entry name" value="GT4_MtfB-like"/>
    <property type="match status" value="1"/>
</dbReference>
<dbReference type="Pfam" id="PF00534">
    <property type="entry name" value="Glycos_transf_1"/>
    <property type="match status" value="1"/>
</dbReference>
<evidence type="ECO:0000256" key="1">
    <source>
        <dbReference type="ARBA" id="ARBA00022679"/>
    </source>
</evidence>
<keyword evidence="4" id="KW-1185">Reference proteome</keyword>
<protein>
    <submittedName>
        <fullName evidence="3">Glycosyltransferase involved in cell wall biosynthesis</fullName>
    </submittedName>
</protein>
<dbReference type="GO" id="GO:0009103">
    <property type="term" value="P:lipopolysaccharide biosynthetic process"/>
    <property type="evidence" value="ECO:0007669"/>
    <property type="project" value="TreeGrafter"/>
</dbReference>
<keyword evidence="1 3" id="KW-0808">Transferase</keyword>
<dbReference type="AlphaFoldDB" id="A0A562QVU7"/>
<evidence type="ECO:0000313" key="4">
    <source>
        <dbReference type="Proteomes" id="UP000316291"/>
    </source>
</evidence>
<organism evidence="3 4">
    <name type="scientific">Bradyrhizobium huanghuaihaiense</name>
    <dbReference type="NCBI Taxonomy" id="990078"/>
    <lineage>
        <taxon>Bacteria</taxon>
        <taxon>Pseudomonadati</taxon>
        <taxon>Pseudomonadota</taxon>
        <taxon>Alphaproteobacteria</taxon>
        <taxon>Hyphomicrobiales</taxon>
        <taxon>Nitrobacteraceae</taxon>
        <taxon>Bradyrhizobium</taxon>
    </lineage>
</organism>
<reference evidence="3 4" key="1">
    <citation type="journal article" date="2015" name="Stand. Genomic Sci.">
        <title>Genomic Encyclopedia of Bacterial and Archaeal Type Strains, Phase III: the genomes of soil and plant-associated and newly described type strains.</title>
        <authorList>
            <person name="Whitman W.B."/>
            <person name="Woyke T."/>
            <person name="Klenk H.P."/>
            <person name="Zhou Y."/>
            <person name="Lilburn T.G."/>
            <person name="Beck B.J."/>
            <person name="De Vos P."/>
            <person name="Vandamme P."/>
            <person name="Eisen J.A."/>
            <person name="Garrity G."/>
            <person name="Hugenholtz P."/>
            <person name="Kyrpides N.C."/>
        </authorList>
    </citation>
    <scope>NUCLEOTIDE SEQUENCE [LARGE SCALE GENOMIC DNA]</scope>
    <source>
        <strain evidence="3 4">CGMCC 1.10948</strain>
    </source>
</reference>
<comment type="caution">
    <text evidence="3">The sequence shown here is derived from an EMBL/GenBank/DDBJ whole genome shotgun (WGS) entry which is preliminary data.</text>
</comment>
<dbReference type="PANTHER" id="PTHR46401">
    <property type="entry name" value="GLYCOSYLTRANSFERASE WBBK-RELATED"/>
    <property type="match status" value="1"/>
</dbReference>
<dbReference type="PANTHER" id="PTHR46401:SF2">
    <property type="entry name" value="GLYCOSYLTRANSFERASE WBBK-RELATED"/>
    <property type="match status" value="1"/>
</dbReference>
<dbReference type="SUPFAM" id="SSF53756">
    <property type="entry name" value="UDP-Glycosyltransferase/glycogen phosphorylase"/>
    <property type="match status" value="1"/>
</dbReference>
<evidence type="ECO:0000313" key="3">
    <source>
        <dbReference type="EMBL" id="TWI60360.1"/>
    </source>
</evidence>
<dbReference type="EMBL" id="VLLA01000033">
    <property type="protein sequence ID" value="TWI60360.1"/>
    <property type="molecule type" value="Genomic_DNA"/>
</dbReference>
<dbReference type="Gene3D" id="3.40.50.2000">
    <property type="entry name" value="Glycogen Phosphorylase B"/>
    <property type="match status" value="1"/>
</dbReference>
<proteinExistence type="predicted"/>
<name>A0A562QVU7_9BRAD</name>
<dbReference type="GO" id="GO:0016757">
    <property type="term" value="F:glycosyltransferase activity"/>
    <property type="evidence" value="ECO:0007669"/>
    <property type="project" value="InterPro"/>
</dbReference>
<sequence length="392" mass="42905">MRQRSRQTLTKNKTPTKKRSALKLSINGRFLSQSLTGVQRYAAEIVKAMDRLLASGEAPRQLVDAEWQILAPPNAQTLPGLRRIKIKQVGSLQGHAWDQIDLARAAAGTRLISLANSGPVLHRDHLVVIHDAQVFRRPDFFSWRYLALHRTLDHMLARAATIATVSAFSRNELAEVLSLDPASIPVIPNSAEHFATVAPDFSIIDRLRLAPHQFFLFVGSMTKNKNVDTAVRAAERLGRADFPLVVVGGDNSKVFGDSATESRTGIVVAGRLTDEEIAALFARAAAFVFPSLYEGFGIPPLEAMYFACPVIASSAAAVRETCDDAAVYFDPLDADGLSARMHERIVLGRISPAEQERQQKRLATYSWAKSAAAMLEFLAKPAPQTASGRLVQ</sequence>